<name>A0ABX4BTN6_FLAFR</name>
<dbReference type="RefSeq" id="WP_074662279.1">
    <property type="nucleotide sequence ID" value="NZ_MUGV01000009.1"/>
</dbReference>
<protein>
    <submittedName>
        <fullName evidence="1">Uncharacterized protein</fullName>
    </submittedName>
</protein>
<reference evidence="1 2" key="1">
    <citation type="submission" date="2016-11" db="EMBL/GenBank/DDBJ databases">
        <title>Whole genomes of Flavobacteriaceae.</title>
        <authorList>
            <person name="Stine C."/>
            <person name="Li C."/>
            <person name="Tadesse D."/>
        </authorList>
    </citation>
    <scope>NUCLEOTIDE SEQUENCE [LARGE SCALE GENOMIC DNA]</scope>
    <source>
        <strain evidence="1 2">DSM 15937</strain>
    </source>
</reference>
<evidence type="ECO:0000313" key="2">
    <source>
        <dbReference type="Proteomes" id="UP000198382"/>
    </source>
</evidence>
<keyword evidence="2" id="KW-1185">Reference proteome</keyword>
<accession>A0ABX4BTN6</accession>
<comment type="caution">
    <text evidence="1">The sequence shown here is derived from an EMBL/GenBank/DDBJ whole genome shotgun (WGS) entry which is preliminary data.</text>
</comment>
<dbReference type="EMBL" id="MUGV01000009">
    <property type="protein sequence ID" value="OXA81077.1"/>
    <property type="molecule type" value="Genomic_DNA"/>
</dbReference>
<organism evidence="1 2">
    <name type="scientific">Flavobacterium frigidimaris</name>
    <dbReference type="NCBI Taxonomy" id="262320"/>
    <lineage>
        <taxon>Bacteria</taxon>
        <taxon>Pseudomonadati</taxon>
        <taxon>Bacteroidota</taxon>
        <taxon>Flavobacteriia</taxon>
        <taxon>Flavobacteriales</taxon>
        <taxon>Flavobacteriaceae</taxon>
        <taxon>Flavobacterium</taxon>
    </lineage>
</organism>
<dbReference type="Proteomes" id="UP000198382">
    <property type="component" value="Unassembled WGS sequence"/>
</dbReference>
<gene>
    <name evidence="1" type="ORF">B0A65_04855</name>
</gene>
<evidence type="ECO:0000313" key="1">
    <source>
        <dbReference type="EMBL" id="OXA81077.1"/>
    </source>
</evidence>
<sequence>MIDNPEISQNGEFIEWQSKLCFGNQKMNVKIIRNDYLNKNGTLEFVHIEEENETAQSIYLTAEKNSLLFKEHFGEPSQTKISYGRKTELWNINDIQIIIGIGERFTDFLIFQIRKGEKFYELPE</sequence>
<proteinExistence type="predicted"/>